<evidence type="ECO:0000313" key="2">
    <source>
        <dbReference type="Proteomes" id="UP000326340"/>
    </source>
</evidence>
<sequence>MVNVHSVSTTLSSATSPLTAVPSVCSTPVRTFPAHSPHCTTQYASGLGSRDTQIPALYKPGDVSPRAAHDMRRSTRPIFFAAMTPTASQAQASMINMDRRLAREMESSLPWALDFPVVSI</sequence>
<gene>
    <name evidence="1" type="ORF">CSHISOI_07733</name>
</gene>
<dbReference type="EMBL" id="PUHP01000853">
    <property type="protein sequence ID" value="TQN67708.1"/>
    <property type="molecule type" value="Genomic_DNA"/>
</dbReference>
<dbReference type="AlphaFoldDB" id="A0A5Q4BL79"/>
<organism evidence="1 2">
    <name type="scientific">Colletotrichum shisoi</name>
    <dbReference type="NCBI Taxonomy" id="2078593"/>
    <lineage>
        <taxon>Eukaryota</taxon>
        <taxon>Fungi</taxon>
        <taxon>Dikarya</taxon>
        <taxon>Ascomycota</taxon>
        <taxon>Pezizomycotina</taxon>
        <taxon>Sordariomycetes</taxon>
        <taxon>Hypocreomycetidae</taxon>
        <taxon>Glomerellales</taxon>
        <taxon>Glomerellaceae</taxon>
        <taxon>Colletotrichum</taxon>
        <taxon>Colletotrichum destructivum species complex</taxon>
    </lineage>
</organism>
<protein>
    <submittedName>
        <fullName evidence="1">Uncharacterized protein</fullName>
    </submittedName>
</protein>
<proteinExistence type="predicted"/>
<comment type="caution">
    <text evidence="1">The sequence shown here is derived from an EMBL/GenBank/DDBJ whole genome shotgun (WGS) entry which is preliminary data.</text>
</comment>
<dbReference type="Proteomes" id="UP000326340">
    <property type="component" value="Unassembled WGS sequence"/>
</dbReference>
<reference evidence="1 2" key="1">
    <citation type="journal article" date="2019" name="Sci. Rep.">
        <title>Colletotrichum shisoi sp. nov., an anthracnose pathogen of Perilla frutescens in Japan: molecular phylogenetic, morphological and genomic evidence.</title>
        <authorList>
            <person name="Gan P."/>
            <person name="Tsushima A."/>
            <person name="Hiroyama R."/>
            <person name="Narusaka M."/>
            <person name="Takano Y."/>
            <person name="Narusaka Y."/>
            <person name="Kawaradani M."/>
            <person name="Damm U."/>
            <person name="Shirasu K."/>
        </authorList>
    </citation>
    <scope>NUCLEOTIDE SEQUENCE [LARGE SCALE GENOMIC DNA]</scope>
    <source>
        <strain evidence="1 2">PG-2018a</strain>
    </source>
</reference>
<keyword evidence="2" id="KW-1185">Reference proteome</keyword>
<accession>A0A5Q4BL79</accession>
<evidence type="ECO:0000313" key="1">
    <source>
        <dbReference type="EMBL" id="TQN67708.1"/>
    </source>
</evidence>
<name>A0A5Q4BL79_9PEZI</name>